<protein>
    <submittedName>
        <fullName evidence="3">Prophage LambdaBa04, DNA-binding protein</fullName>
    </submittedName>
</protein>
<name>A4ISZ9_GEOTN</name>
<evidence type="ECO:0000313" key="4">
    <source>
        <dbReference type="Proteomes" id="UP000001578"/>
    </source>
</evidence>
<dbReference type="Proteomes" id="UP000001578">
    <property type="component" value="Chromosome"/>
</dbReference>
<dbReference type="AlphaFoldDB" id="A4ISZ9"/>
<dbReference type="PANTHER" id="PTHR46558:SF11">
    <property type="entry name" value="HTH-TYPE TRANSCRIPTIONAL REGULATOR XRE"/>
    <property type="match status" value="1"/>
</dbReference>
<dbReference type="HOGENOM" id="CLU_066192_4_2_9"/>
<dbReference type="SUPFAM" id="SSF47413">
    <property type="entry name" value="lambda repressor-like DNA-binding domains"/>
    <property type="match status" value="1"/>
</dbReference>
<dbReference type="GO" id="GO:0003677">
    <property type="term" value="F:DNA binding"/>
    <property type="evidence" value="ECO:0007669"/>
    <property type="project" value="UniProtKB-KW"/>
</dbReference>
<feature type="domain" description="HTH cro/C1-type" evidence="2">
    <location>
        <begin position="9"/>
        <end position="63"/>
    </location>
</feature>
<dbReference type="PROSITE" id="PS50943">
    <property type="entry name" value="HTH_CROC1"/>
    <property type="match status" value="1"/>
</dbReference>
<dbReference type="Gene3D" id="1.10.260.40">
    <property type="entry name" value="lambda repressor-like DNA-binding domains"/>
    <property type="match status" value="1"/>
</dbReference>
<sequence length="137" mass="16029">MMKKLGEMLKRLRKQQRWTQEQLAEQLNVSRSQISKWENGSTLPDIQSLEKLCRLFNVSADFLIGSEVQRREVLREVKRLYGTTEMNEKTLTAIDYLLHNQDMSEAMYTLANLPEKKRKHVETMLITIIKECAEAIG</sequence>
<evidence type="ECO:0000256" key="1">
    <source>
        <dbReference type="ARBA" id="ARBA00023125"/>
    </source>
</evidence>
<dbReference type="SMART" id="SM00530">
    <property type="entry name" value="HTH_XRE"/>
    <property type="match status" value="1"/>
</dbReference>
<dbReference type="Pfam" id="PF01381">
    <property type="entry name" value="HTH_3"/>
    <property type="match status" value="1"/>
</dbReference>
<dbReference type="KEGG" id="gtn:GTNG_3108"/>
<dbReference type="PANTHER" id="PTHR46558">
    <property type="entry name" value="TRACRIPTIONAL REGULATORY PROTEIN-RELATED-RELATED"/>
    <property type="match status" value="1"/>
</dbReference>
<proteinExistence type="predicted"/>
<dbReference type="eggNOG" id="COG1396">
    <property type="taxonomic scope" value="Bacteria"/>
</dbReference>
<dbReference type="InterPro" id="IPR001387">
    <property type="entry name" value="Cro/C1-type_HTH"/>
</dbReference>
<evidence type="ECO:0000259" key="2">
    <source>
        <dbReference type="PROSITE" id="PS50943"/>
    </source>
</evidence>
<reference evidence="3 4" key="1">
    <citation type="journal article" date="2007" name="Proc. Natl. Acad. Sci. U.S.A.">
        <title>Genome and proteome of long-chain alkane degrading Geobacillus thermodenitrificans NG80-2 isolated from a deep-subsurface oil reservoir.</title>
        <authorList>
            <person name="Feng L."/>
            <person name="Wang W."/>
            <person name="Cheng J."/>
            <person name="Ren Y."/>
            <person name="Zhao G."/>
            <person name="Gao C."/>
            <person name="Tang Y."/>
            <person name="Liu X."/>
            <person name="Han W."/>
            <person name="Peng X."/>
            <person name="Liu R."/>
            <person name="Wang L."/>
        </authorList>
    </citation>
    <scope>NUCLEOTIDE SEQUENCE [LARGE SCALE GENOMIC DNA]</scope>
    <source>
        <strain evidence="3 4">NG80-2</strain>
    </source>
</reference>
<evidence type="ECO:0000313" key="3">
    <source>
        <dbReference type="EMBL" id="ABO68453.1"/>
    </source>
</evidence>
<accession>A4ISZ9</accession>
<dbReference type="EMBL" id="CP000557">
    <property type="protein sequence ID" value="ABO68453.1"/>
    <property type="molecule type" value="Genomic_DNA"/>
</dbReference>
<dbReference type="CDD" id="cd00093">
    <property type="entry name" value="HTH_XRE"/>
    <property type="match status" value="1"/>
</dbReference>
<keyword evidence="1 3" id="KW-0238">DNA-binding</keyword>
<dbReference type="InterPro" id="IPR010982">
    <property type="entry name" value="Lambda_DNA-bd_dom_sf"/>
</dbReference>
<gene>
    <name evidence="3" type="ordered locus">GTNG_3108</name>
</gene>
<organism evidence="3 4">
    <name type="scientific">Geobacillus thermodenitrificans (strain NG80-2)</name>
    <dbReference type="NCBI Taxonomy" id="420246"/>
    <lineage>
        <taxon>Bacteria</taxon>
        <taxon>Bacillati</taxon>
        <taxon>Bacillota</taxon>
        <taxon>Bacilli</taxon>
        <taxon>Bacillales</taxon>
        <taxon>Anoxybacillaceae</taxon>
        <taxon>Geobacillus</taxon>
    </lineage>
</organism>